<evidence type="ECO:0000256" key="1">
    <source>
        <dbReference type="ARBA" id="ARBA00004496"/>
    </source>
</evidence>
<comment type="subunit">
    <text evidence="9">Component of a signal recognition particle complex that consists of a 7SL RNA molecule of 300 nucleotides and six protein subunits: SRP72, SRP68, SRP54, SRP19, SRP14 and SRP9.</text>
</comment>
<accession>A0A5N6LDE1</accession>
<evidence type="ECO:0000256" key="2">
    <source>
        <dbReference type="ARBA" id="ARBA00004604"/>
    </source>
</evidence>
<feature type="compositionally biased region" description="Basic and acidic residues" evidence="12">
    <location>
        <begin position="581"/>
        <end position="597"/>
    </location>
</feature>
<dbReference type="OrthoDB" id="1938945at2759"/>
<evidence type="ECO:0000313" key="13">
    <source>
        <dbReference type="EMBL" id="KAD0579086.1"/>
    </source>
</evidence>
<dbReference type="AlphaFoldDB" id="A0A5N6LDE1"/>
<comment type="subcellular location">
    <subcellularLocation>
        <location evidence="1">Cytoplasm</location>
    </subcellularLocation>
    <subcellularLocation>
        <location evidence="2">Nucleus</location>
        <location evidence="2">Nucleolus</location>
    </subcellularLocation>
</comment>
<feature type="compositionally biased region" description="Basic and acidic residues" evidence="12">
    <location>
        <begin position="72"/>
        <end position="85"/>
    </location>
</feature>
<evidence type="ECO:0000256" key="4">
    <source>
        <dbReference type="ARBA" id="ARBA00022490"/>
    </source>
</evidence>
<evidence type="ECO:0000256" key="12">
    <source>
        <dbReference type="SAM" id="MobiDB-lite"/>
    </source>
</evidence>
<comment type="function">
    <text evidence="11">Component of the signal recognition particle (SRP) complex, a ribonucleoprotein complex that mediates the cotranslational targeting of secretory and membrane proteins to the endoplasmic reticulum (ER). Binds directly to 7SL RNA. Mediates binding of SRP54 to the SRP complex.</text>
</comment>
<dbReference type="GO" id="GO:0006614">
    <property type="term" value="P:SRP-dependent cotranslational protein targeting to membrane"/>
    <property type="evidence" value="ECO:0007669"/>
    <property type="project" value="InterPro"/>
</dbReference>
<proteinExistence type="inferred from homology"/>
<dbReference type="EMBL" id="SZYD01001559">
    <property type="protein sequence ID" value="KAD0579086.1"/>
    <property type="molecule type" value="Genomic_DNA"/>
</dbReference>
<sequence>MPKSSRSKSHKQSKHSSKEYSGSDEDVKMKERCSNGGKEDVVSVRVLKDSSVSGERRKHGKDLSSVHGNGGSDDRWNGGSSDDKGLVVNVEDEELLKSKDLLKTVGESKSKSSRRHGDDSAGLTGLEKDENKSGSGNRGEKRKLEKESARKESSQYKEHKESKDKDRGSDRGRKANPDKLETEAPSKQLENQSTKRGKEIIEWPIEEELRNPELEKELEKRMRRRGEASGDKDRYLDVKENEDRQLSTRKERSKDERHKNEEYRDTRESRKKAEKHREDGDRDRKNRDVKYRGESGRYNKHRDDKYHEDKYSDDGNKEAKYKDDKYMELGDKDDRSRDRKHRQDDDRDYKHKEEKRARDSKYRDLPEAKRLRDDNAGSDFYPRKTNNRDGSPVYDDRAGRYKDDKDRRRGNEKDESSDYRSRSSMKEQRSESEKKSSAKADPVSEWGRPSSRYAEGEIVASHSRRRSSPGGSSYPTRDHHRFSKQEETEYRDYPYEDQARPNVNSSRDFDSVPGQSDKKVTSKDDGYTGGDLSGEKRPKPESRSFPKVDKSPSSTSNERRNLIKSDARKSLDLEEPGPRSGSKDTVKDGKGSRELVNETHPNNDFPQADNDNLSVSSPYTRNSQFSGNSSIRHRRMVDPNMNRGQSQNQGHGNWNNVPNWPSPMATGGYIPFQPVQPPMFHPLMQQYPPQMFGRPPMKLNHGLPYHVSDHGPPLTWRTQADESVPPPLHGWDANNAVFGDESHLYGRLDWDPRTQLSNRGWDQSGEMWKNQNAGGSMEVQSGQQKDGHSGHRSNDESWSGLTGRPDEGEQNQPDIQPEILNLGKNGSETQKVTESVQISEVIKEENNALISQAYLSRVDVSKDLTQPELFDKCTGMTNLDQETLFDCKILFLEEGVDVDVTDNSSLFSAIDDSVFQKAMFLYKKQKEEFQLKSADDVAADCSVTKHSKENDGPPNKLKEPMNIEVDPAVVKQEEEHESTVAAVKVTADVAVMPTESIESGSVNLNRIHHHSPESANLPFTGSSSIFVGPSLSAAAAAALTRAPMKASSCSNLRLSHPSPSTTPSCCCVAAYKQIRSTLILLPVTQPKPPSKSTLISDYSRIMDGGTPNFKTWNILYPVYINSKKTVAEGRRISATKACENPTALEMGDCCGHLKIPFAIEIDKAYPRDFMQVGRVRVLLKRADGSLHNPLIASKKQLMIHIAELVPRHPGRLKKQEAAASSSNAAGPAKSGKGGKKKR</sequence>
<name>A0A5N6LDE1_9ASTR</name>
<dbReference type="Gene3D" id="3.30.56.30">
    <property type="entry name" value="Signal recognition particle, SRP19-like subunit"/>
    <property type="match status" value="1"/>
</dbReference>
<dbReference type="PANTHER" id="PTHR34837:SF1">
    <property type="entry name" value="LOW PROTEIN: ZINC FINGER CCCH DOMAIN PROTEIN"/>
    <property type="match status" value="1"/>
</dbReference>
<evidence type="ECO:0000256" key="5">
    <source>
        <dbReference type="ARBA" id="ARBA00022884"/>
    </source>
</evidence>
<dbReference type="Proteomes" id="UP000326396">
    <property type="component" value="Unassembled WGS sequence"/>
</dbReference>
<evidence type="ECO:0000256" key="8">
    <source>
        <dbReference type="ARBA" id="ARBA00023274"/>
    </source>
</evidence>
<feature type="compositionally biased region" description="Basic and acidic residues" evidence="12">
    <location>
        <begin position="533"/>
        <end position="550"/>
    </location>
</feature>
<evidence type="ECO:0000256" key="11">
    <source>
        <dbReference type="ARBA" id="ARBA00045518"/>
    </source>
</evidence>
<feature type="compositionally biased region" description="Basic and acidic residues" evidence="12">
    <location>
        <begin position="95"/>
        <end position="119"/>
    </location>
</feature>
<feature type="compositionally biased region" description="Basic and acidic residues" evidence="12">
    <location>
        <begin position="196"/>
        <end position="268"/>
    </location>
</feature>
<keyword evidence="8" id="KW-0687">Ribonucleoprotein</keyword>
<dbReference type="SUPFAM" id="SSF69695">
    <property type="entry name" value="SRP19"/>
    <property type="match status" value="1"/>
</dbReference>
<reference evidence="13 14" key="1">
    <citation type="submission" date="2019-05" db="EMBL/GenBank/DDBJ databases">
        <title>Mikania micrantha, genome provides insights into the molecular mechanism of rapid growth.</title>
        <authorList>
            <person name="Liu B."/>
        </authorList>
    </citation>
    <scope>NUCLEOTIDE SEQUENCE [LARGE SCALE GENOMIC DNA]</scope>
    <source>
        <strain evidence="13">NLD-2019</strain>
        <tissue evidence="13">Leaf</tissue>
    </source>
</reference>
<feature type="compositionally biased region" description="Basic and acidic residues" evidence="12">
    <location>
        <begin position="25"/>
        <end position="48"/>
    </location>
</feature>
<feature type="compositionally biased region" description="Basic residues" evidence="12">
    <location>
        <begin position="1"/>
        <end position="15"/>
    </location>
</feature>
<evidence type="ECO:0000256" key="7">
    <source>
        <dbReference type="ARBA" id="ARBA00023242"/>
    </source>
</evidence>
<feature type="compositionally biased region" description="Basic and acidic residues" evidence="12">
    <location>
        <begin position="557"/>
        <end position="572"/>
    </location>
</feature>
<keyword evidence="14" id="KW-1185">Reference proteome</keyword>
<keyword evidence="4" id="KW-0963">Cytoplasm</keyword>
<feature type="compositionally biased region" description="Low complexity" evidence="12">
    <location>
        <begin position="1217"/>
        <end position="1230"/>
    </location>
</feature>
<feature type="region of interest" description="Disordered" evidence="12">
    <location>
        <begin position="1"/>
        <end position="631"/>
    </location>
</feature>
<keyword evidence="7" id="KW-0539">Nucleus</keyword>
<evidence type="ECO:0000313" key="14">
    <source>
        <dbReference type="Proteomes" id="UP000326396"/>
    </source>
</evidence>
<keyword evidence="6" id="KW-0733">Signal recognition particle</keyword>
<comment type="similarity">
    <text evidence="3">Belongs to the SRP19 family.</text>
</comment>
<feature type="compositionally biased region" description="Polar residues" evidence="12">
    <location>
        <begin position="599"/>
        <end position="630"/>
    </location>
</feature>
<keyword evidence="5" id="KW-0694">RNA-binding</keyword>
<evidence type="ECO:0000256" key="3">
    <source>
        <dbReference type="ARBA" id="ARBA00008910"/>
    </source>
</evidence>
<dbReference type="FunFam" id="3.30.56.30:FF:000002">
    <property type="entry name" value="Signal recognition particle 19kDa"/>
    <property type="match status" value="1"/>
</dbReference>
<comment type="caution">
    <text evidence="13">The sequence shown here is derived from an EMBL/GenBank/DDBJ whole genome shotgun (WGS) entry which is preliminary data.</text>
</comment>
<feature type="compositionally biased region" description="Basic and acidic residues" evidence="12">
    <location>
        <begin position="394"/>
        <end position="438"/>
    </location>
</feature>
<dbReference type="InterPro" id="IPR002778">
    <property type="entry name" value="Signal_recog_particle_SRP19"/>
</dbReference>
<feature type="compositionally biased region" description="Polar residues" evidence="12">
    <location>
        <begin position="769"/>
        <end position="784"/>
    </location>
</feature>
<feature type="compositionally biased region" description="Basic and acidic residues" evidence="12">
    <location>
        <begin position="516"/>
        <end position="526"/>
    </location>
</feature>
<feature type="compositionally biased region" description="Basic and acidic residues" evidence="12">
    <location>
        <begin position="483"/>
        <end position="499"/>
    </location>
</feature>
<dbReference type="Pfam" id="PF01922">
    <property type="entry name" value="SRP19"/>
    <property type="match status" value="1"/>
</dbReference>
<evidence type="ECO:0000256" key="6">
    <source>
        <dbReference type="ARBA" id="ARBA00023135"/>
    </source>
</evidence>
<organism evidence="13 14">
    <name type="scientific">Mikania micrantha</name>
    <name type="common">bitter vine</name>
    <dbReference type="NCBI Taxonomy" id="192012"/>
    <lineage>
        <taxon>Eukaryota</taxon>
        <taxon>Viridiplantae</taxon>
        <taxon>Streptophyta</taxon>
        <taxon>Embryophyta</taxon>
        <taxon>Tracheophyta</taxon>
        <taxon>Spermatophyta</taxon>
        <taxon>Magnoliopsida</taxon>
        <taxon>eudicotyledons</taxon>
        <taxon>Gunneridae</taxon>
        <taxon>Pentapetalae</taxon>
        <taxon>asterids</taxon>
        <taxon>campanulids</taxon>
        <taxon>Asterales</taxon>
        <taxon>Asteraceae</taxon>
        <taxon>Asteroideae</taxon>
        <taxon>Heliantheae alliance</taxon>
        <taxon>Eupatorieae</taxon>
        <taxon>Mikania</taxon>
    </lineage>
</organism>
<protein>
    <recommendedName>
        <fullName evidence="10">Signal recognition particle 19 kDa protein</fullName>
    </recommendedName>
</protein>
<gene>
    <name evidence="13" type="ORF">E3N88_44028</name>
</gene>
<dbReference type="GO" id="GO:0008312">
    <property type="term" value="F:7S RNA binding"/>
    <property type="evidence" value="ECO:0007669"/>
    <property type="project" value="InterPro"/>
</dbReference>
<feature type="compositionally biased region" description="Basic and acidic residues" evidence="12">
    <location>
        <begin position="126"/>
        <end position="184"/>
    </location>
</feature>
<dbReference type="GO" id="GO:0005730">
    <property type="term" value="C:nucleolus"/>
    <property type="evidence" value="ECO:0007669"/>
    <property type="project" value="UniProtKB-SubCell"/>
</dbReference>
<dbReference type="GO" id="GO:0005786">
    <property type="term" value="C:signal recognition particle, endoplasmic reticulum targeting"/>
    <property type="evidence" value="ECO:0007669"/>
    <property type="project" value="UniProtKB-KW"/>
</dbReference>
<feature type="compositionally biased region" description="Basic and acidic residues" evidence="12">
    <location>
        <begin position="785"/>
        <end position="795"/>
    </location>
</feature>
<evidence type="ECO:0000256" key="9">
    <source>
        <dbReference type="ARBA" id="ARBA00033761"/>
    </source>
</evidence>
<feature type="compositionally biased region" description="Basic and acidic residues" evidence="12">
    <location>
        <begin position="275"/>
        <end position="375"/>
    </location>
</feature>
<feature type="region of interest" description="Disordered" evidence="12">
    <location>
        <begin position="1211"/>
        <end position="1238"/>
    </location>
</feature>
<dbReference type="InterPro" id="IPR036521">
    <property type="entry name" value="SRP19-like_sf"/>
</dbReference>
<evidence type="ECO:0000256" key="10">
    <source>
        <dbReference type="ARBA" id="ARBA00033772"/>
    </source>
</evidence>
<dbReference type="PANTHER" id="PTHR34837">
    <property type="entry name" value="OS05G0595500 PROTEIN"/>
    <property type="match status" value="1"/>
</dbReference>
<feature type="region of interest" description="Disordered" evidence="12">
    <location>
        <begin position="751"/>
        <end position="831"/>
    </location>
</feature>